<evidence type="ECO:0000313" key="4">
    <source>
        <dbReference type="Proteomes" id="UP001237642"/>
    </source>
</evidence>
<evidence type="ECO:0000313" key="3">
    <source>
        <dbReference type="EMBL" id="KAK1386837.1"/>
    </source>
</evidence>
<gene>
    <name evidence="3" type="ORF">POM88_015015</name>
</gene>
<dbReference type="Pfam" id="PF20705">
    <property type="entry name" value="DUF6821"/>
    <property type="match status" value="1"/>
</dbReference>
<dbReference type="PANTHER" id="PTHR33646:SF6">
    <property type="entry name" value="TRANSMEMBRANE PROTEIN"/>
    <property type="match status" value="1"/>
</dbReference>
<keyword evidence="1" id="KW-0812">Transmembrane</keyword>
<keyword evidence="1" id="KW-1133">Transmembrane helix</keyword>
<evidence type="ECO:0000259" key="2">
    <source>
        <dbReference type="Pfam" id="PF20705"/>
    </source>
</evidence>
<organism evidence="3 4">
    <name type="scientific">Heracleum sosnowskyi</name>
    <dbReference type="NCBI Taxonomy" id="360622"/>
    <lineage>
        <taxon>Eukaryota</taxon>
        <taxon>Viridiplantae</taxon>
        <taxon>Streptophyta</taxon>
        <taxon>Embryophyta</taxon>
        <taxon>Tracheophyta</taxon>
        <taxon>Spermatophyta</taxon>
        <taxon>Magnoliopsida</taxon>
        <taxon>eudicotyledons</taxon>
        <taxon>Gunneridae</taxon>
        <taxon>Pentapetalae</taxon>
        <taxon>asterids</taxon>
        <taxon>campanulids</taxon>
        <taxon>Apiales</taxon>
        <taxon>Apiaceae</taxon>
        <taxon>Apioideae</taxon>
        <taxon>apioid superclade</taxon>
        <taxon>Tordylieae</taxon>
        <taxon>Tordyliinae</taxon>
        <taxon>Heracleum</taxon>
    </lineage>
</organism>
<dbReference type="InterPro" id="IPR045883">
    <property type="entry name" value="At4g13530-like"/>
</dbReference>
<name>A0AAD8MVY8_9APIA</name>
<keyword evidence="4" id="KW-1185">Reference proteome</keyword>
<proteinExistence type="predicted"/>
<reference evidence="3" key="1">
    <citation type="submission" date="2023-02" db="EMBL/GenBank/DDBJ databases">
        <title>Genome of toxic invasive species Heracleum sosnowskyi carries increased number of genes despite the absence of recent whole-genome duplications.</title>
        <authorList>
            <person name="Schelkunov M."/>
            <person name="Shtratnikova V."/>
            <person name="Makarenko M."/>
            <person name="Klepikova A."/>
            <person name="Omelchenko D."/>
            <person name="Novikova G."/>
            <person name="Obukhova E."/>
            <person name="Bogdanov V."/>
            <person name="Penin A."/>
            <person name="Logacheva M."/>
        </authorList>
    </citation>
    <scope>NUCLEOTIDE SEQUENCE</scope>
    <source>
        <strain evidence="3">Hsosn_3</strain>
        <tissue evidence="3">Leaf</tissue>
    </source>
</reference>
<keyword evidence="1" id="KW-0472">Membrane</keyword>
<sequence>MDLDFVELDDWELLHSEETKMFDVVNNDSGVLIRPDYFDSRKVVIQESSGVCSDDGLVDEFEGDFVEKSGIDVGVVENEKSEVGLREKSDLDVGVVETEKFEMGLSEKSDIDVGVVENEKSEVGLREKSDIDVGGVENEKSEVGLREKSDIDVGVVETEKFEVGLSEKSELDVGFDGAGELVVRDLGGVESDEIEVGFVEKSDLDVGFDGVQEIGGRDLGVVENEEIEMGLVGGVDQSEDLGVGNTEMSDGADSNLRDEMVSGGGGEGDKHCDDVDIVGGERDSGEGEKRIMVWWKLPFEFLKYCVLRTSPVWTVSMAAAVLGFVILGRRYYSMKRKSRSVQVKVTMDDKKISQFKSRVVRLNEAFSVVKHVPIIRQSLPAAGVTPWPAMTLR</sequence>
<dbReference type="EMBL" id="JAUIZM010000004">
    <property type="protein sequence ID" value="KAK1386837.1"/>
    <property type="molecule type" value="Genomic_DNA"/>
</dbReference>
<feature type="transmembrane region" description="Helical" evidence="1">
    <location>
        <begin position="312"/>
        <end position="332"/>
    </location>
</feature>
<dbReference type="AlphaFoldDB" id="A0AAD8MVY8"/>
<dbReference type="PANTHER" id="PTHR33646">
    <property type="entry name" value="GB|AAF00631.1"/>
    <property type="match status" value="1"/>
</dbReference>
<dbReference type="InterPro" id="IPR049224">
    <property type="entry name" value="DUF6821"/>
</dbReference>
<dbReference type="Proteomes" id="UP001237642">
    <property type="component" value="Unassembled WGS sequence"/>
</dbReference>
<feature type="domain" description="DUF6821" evidence="2">
    <location>
        <begin position="300"/>
        <end position="379"/>
    </location>
</feature>
<reference evidence="3" key="2">
    <citation type="submission" date="2023-05" db="EMBL/GenBank/DDBJ databases">
        <authorList>
            <person name="Schelkunov M.I."/>
        </authorList>
    </citation>
    <scope>NUCLEOTIDE SEQUENCE</scope>
    <source>
        <strain evidence="3">Hsosn_3</strain>
        <tissue evidence="3">Leaf</tissue>
    </source>
</reference>
<protein>
    <recommendedName>
        <fullName evidence="2">DUF6821 domain-containing protein</fullName>
    </recommendedName>
</protein>
<comment type="caution">
    <text evidence="3">The sequence shown here is derived from an EMBL/GenBank/DDBJ whole genome shotgun (WGS) entry which is preliminary data.</text>
</comment>
<accession>A0AAD8MVY8</accession>
<evidence type="ECO:0000256" key="1">
    <source>
        <dbReference type="SAM" id="Phobius"/>
    </source>
</evidence>